<feature type="domain" description="TTI1 N-terminal TPR" evidence="2">
    <location>
        <begin position="5"/>
        <end position="305"/>
    </location>
</feature>
<evidence type="ECO:0000313" key="4">
    <source>
        <dbReference type="EMBL" id="GJJ13508.1"/>
    </source>
</evidence>
<feature type="compositionally biased region" description="Polar residues" evidence="1">
    <location>
        <begin position="820"/>
        <end position="830"/>
    </location>
</feature>
<dbReference type="Pfam" id="PF24181">
    <property type="entry name" value="TPR_TTI1_C"/>
    <property type="match status" value="1"/>
</dbReference>
<dbReference type="InterPro" id="IPR052587">
    <property type="entry name" value="TELO2-interacting_protein_1"/>
</dbReference>
<dbReference type="InterPro" id="IPR057567">
    <property type="entry name" value="TPR_TTI1_C"/>
</dbReference>
<dbReference type="EMBL" id="BPWL01000008">
    <property type="protein sequence ID" value="GJJ13508.1"/>
    <property type="molecule type" value="Genomic_DNA"/>
</dbReference>
<dbReference type="InterPro" id="IPR057566">
    <property type="entry name" value="TPR_TTI1_N"/>
</dbReference>
<gene>
    <name evidence="4" type="ORF">Clacol_007762</name>
</gene>
<dbReference type="InterPro" id="IPR016024">
    <property type="entry name" value="ARM-type_fold"/>
</dbReference>
<feature type="region of interest" description="Disordered" evidence="1">
    <location>
        <begin position="218"/>
        <end position="240"/>
    </location>
</feature>
<accession>A0AAV5AK87</accession>
<feature type="compositionally biased region" description="Basic and acidic residues" evidence="1">
    <location>
        <begin position="788"/>
        <end position="807"/>
    </location>
</feature>
<dbReference type="PANTHER" id="PTHR18460:SF3">
    <property type="entry name" value="TELO2-INTERACTING PROTEIN 1 HOMOLOG"/>
    <property type="match status" value="1"/>
</dbReference>
<dbReference type="AlphaFoldDB" id="A0AAV5AK87"/>
<proteinExistence type="predicted"/>
<feature type="region of interest" description="Disordered" evidence="1">
    <location>
        <begin position="782"/>
        <end position="830"/>
    </location>
</feature>
<dbReference type="PANTHER" id="PTHR18460">
    <property type="entry name" value="TEL2 INTERACTING PROTEIN 1 TTI1 FAMILY MEMBER"/>
    <property type="match status" value="1"/>
</dbReference>
<feature type="region of interest" description="Disordered" evidence="1">
    <location>
        <begin position="541"/>
        <end position="561"/>
    </location>
</feature>
<dbReference type="Pfam" id="PF24173">
    <property type="entry name" value="TPR_TTI1_N"/>
    <property type="match status" value="1"/>
</dbReference>
<dbReference type="InterPro" id="IPR049362">
    <property type="entry name" value="TTI1_rpt"/>
</dbReference>
<dbReference type="SUPFAM" id="SSF48371">
    <property type="entry name" value="ARM repeat"/>
    <property type="match status" value="1"/>
</dbReference>
<evidence type="ECO:0000313" key="5">
    <source>
        <dbReference type="Proteomes" id="UP001050691"/>
    </source>
</evidence>
<sequence length="1070" mass="119374">MSSISDVIMEKLMLVLAKLVEQWWWTCPVEVWDQLLMLAAAIFCGVDSETVKGKNKTRDDETKRATAYCLKALLRRRVEGEEGIGYDESVARFKTFASRANQPKILSILGQTLTSLLETAQSQSRSLQTVSFELIKILLEDYFHDQFFPSVLPGVVSAMVKVALGRQESKGWSPGDNVVEALNVMQTIIVAAISDDICIKEGAIRTFSRLDELNDNIDSEGRIRSSGPSKTPSSPFSTPRTSAWLRATASQLHIAINTLSPLVHHPNPNVPCALARFSYTILSNTTQTLPDAQQHLLTYLLSLSTTSYPDVEKVSKDYLLKLFSTSSPIHHQLLQVLFRIMRDRLISLPQLIPARNDNKVEQIAKQVTAACYLAESVPPILDGISKLLGPMGGIEKWGWSFLSALQFVIPPLFVSTVQPAVAFLEGTATISTQLHPFPELNMKFIELLSAQDALDTMFRALGKAAGTDAIFAVEWFIGIGLKGRSSREVSAFWCASKLLEGMGDVSLRSTEVVSVGVRSQTTLEKTSRWIAKNVAQLWDSMDDDDDGDVKQRHEEPSSMELSSEADNHLPLQYVKGLNPIVTLFDTQDRKENGLTRDVQSNLHKVLALHLLSIVAGILGSQFTRLLLQTLYPILRSLISDDIYVSSTGLASLHYIAFVTGYASPSNLLLANFDYALDGVGRRLDRRNLDPEATKIFVVMIRLVGKDIVQRASDVVEACFDRLDEYHGYTAIVESLVEVLAEVVQAIEVDHEPVEVSIKKQQLEKIDYIQNFVEWYKAKNDSVEDDQEDYGRAPREDWSKLSKGKGKELDDDPPPEEDVSAMNQTDQKQLTPTQTLTEQIVSHSIYFLTHPSPLIRARILGLLDTASPTLVESAILPTIHNAWPYILNRLDDSEPYVVASAASLIASLAEHVGEFMGSKIWKDIWPRFLKILNRLEQADSQSALSRRGYGSVGTESAYSHSHRLYRSLLRTMISVGKGMTVRNDVLWETCRAFRRFLHVHAHPELQACARELYSVLSVDNYDVVWLILCATVGKDVVDPTAELDLGNLAFLKEAKWDIEENARVVLSINVV</sequence>
<comment type="caution">
    <text evidence="4">The sequence shown here is derived from an EMBL/GenBank/DDBJ whole genome shotgun (WGS) entry which is preliminary data.</text>
</comment>
<evidence type="ECO:0000256" key="1">
    <source>
        <dbReference type="SAM" id="MobiDB-lite"/>
    </source>
</evidence>
<evidence type="ECO:0000259" key="3">
    <source>
        <dbReference type="Pfam" id="PF24181"/>
    </source>
</evidence>
<organism evidence="4 5">
    <name type="scientific">Clathrus columnatus</name>
    <dbReference type="NCBI Taxonomy" id="1419009"/>
    <lineage>
        <taxon>Eukaryota</taxon>
        <taxon>Fungi</taxon>
        <taxon>Dikarya</taxon>
        <taxon>Basidiomycota</taxon>
        <taxon>Agaricomycotina</taxon>
        <taxon>Agaricomycetes</taxon>
        <taxon>Phallomycetidae</taxon>
        <taxon>Phallales</taxon>
        <taxon>Clathraceae</taxon>
        <taxon>Clathrus</taxon>
    </lineage>
</organism>
<feature type="domain" description="TTI1 C-terminal TPR" evidence="3">
    <location>
        <begin position="738"/>
        <end position="1024"/>
    </location>
</feature>
<evidence type="ECO:0000259" key="2">
    <source>
        <dbReference type="Pfam" id="PF24173"/>
    </source>
</evidence>
<reference evidence="4" key="1">
    <citation type="submission" date="2021-10" db="EMBL/GenBank/DDBJ databases">
        <title>De novo Genome Assembly of Clathrus columnatus (Basidiomycota, Fungi) Using Illumina and Nanopore Sequence Data.</title>
        <authorList>
            <person name="Ogiso-Tanaka E."/>
            <person name="Itagaki H."/>
            <person name="Hosoya T."/>
            <person name="Hosaka K."/>
        </authorList>
    </citation>
    <scope>NUCLEOTIDE SEQUENCE</scope>
    <source>
        <strain evidence="4">MO-923</strain>
    </source>
</reference>
<feature type="compositionally biased region" description="Acidic residues" evidence="1">
    <location>
        <begin position="808"/>
        <end position="818"/>
    </location>
</feature>
<name>A0AAV5AK87_9AGAM</name>
<feature type="compositionally biased region" description="Low complexity" evidence="1">
    <location>
        <begin position="225"/>
        <end position="240"/>
    </location>
</feature>
<dbReference type="Gene3D" id="1.25.10.10">
    <property type="entry name" value="Leucine-rich Repeat Variant"/>
    <property type="match status" value="1"/>
</dbReference>
<dbReference type="Pfam" id="PF21547">
    <property type="entry name" value="TTI1"/>
    <property type="match status" value="1"/>
</dbReference>
<dbReference type="Proteomes" id="UP001050691">
    <property type="component" value="Unassembled WGS sequence"/>
</dbReference>
<dbReference type="GO" id="GO:0005737">
    <property type="term" value="C:cytoplasm"/>
    <property type="evidence" value="ECO:0007669"/>
    <property type="project" value="TreeGrafter"/>
</dbReference>
<dbReference type="InterPro" id="IPR011989">
    <property type="entry name" value="ARM-like"/>
</dbReference>
<protein>
    <submittedName>
        <fullName evidence="4">Uncharacterized protein</fullName>
    </submittedName>
</protein>
<keyword evidence="5" id="KW-1185">Reference proteome</keyword>